<feature type="domain" description="DUF985" evidence="1">
    <location>
        <begin position="26"/>
        <end position="163"/>
    </location>
</feature>
<evidence type="ECO:0000313" key="2">
    <source>
        <dbReference type="EMBL" id="KAG5961391.1"/>
    </source>
</evidence>
<proteinExistence type="predicted"/>
<dbReference type="EMBL" id="SRPS01000252">
    <property type="protein sequence ID" value="KAG5961391.1"/>
    <property type="molecule type" value="Genomic_DNA"/>
</dbReference>
<dbReference type="PANTHER" id="PTHR33387:SF3">
    <property type="entry name" value="DUF985 DOMAIN-CONTAINING PROTEIN"/>
    <property type="match status" value="1"/>
</dbReference>
<name>A0A9P7MME4_9HYPO</name>
<dbReference type="PANTHER" id="PTHR33387">
    <property type="entry name" value="RMLC-LIKE JELLY ROLL FOLD PROTEIN"/>
    <property type="match status" value="1"/>
</dbReference>
<sequence length="174" mass="19651">MGVPRVLRARTHHVAPSCLTQHTTDEVIKLLNLSPNIQGGYFRQTFEDPDKVPGSNRSLSTSNFYLIVYKEGPSNWHRLDATEVWHYYAGAPLILHQVQRFENEPIHSKLIDLGLDTSKEKFPQVPQVVIPKGVWQRAISMANWTLVVTTVSPGFTQEGFKLAKKGCNPILEDC</sequence>
<reference evidence="2" key="1">
    <citation type="journal article" date="2020" name="bioRxiv">
        <title>Whole genome comparisons of ergot fungi reveals the divergence and evolution of species within the genus Claviceps are the result of varying mechanisms driving genome evolution and host range expansion.</title>
        <authorList>
            <person name="Wyka S.A."/>
            <person name="Mondo S.J."/>
            <person name="Liu M."/>
            <person name="Dettman J."/>
            <person name="Nalam V."/>
            <person name="Broders K.D."/>
        </authorList>
    </citation>
    <scope>NUCLEOTIDE SEQUENCE</scope>
    <source>
        <strain evidence="2">CCC 1102</strain>
    </source>
</reference>
<dbReference type="InterPro" id="IPR011051">
    <property type="entry name" value="RmlC_Cupin_sf"/>
</dbReference>
<dbReference type="Proteomes" id="UP000784919">
    <property type="component" value="Unassembled WGS sequence"/>
</dbReference>
<evidence type="ECO:0000313" key="3">
    <source>
        <dbReference type="Proteomes" id="UP000784919"/>
    </source>
</evidence>
<evidence type="ECO:0000259" key="1">
    <source>
        <dbReference type="Pfam" id="PF06172"/>
    </source>
</evidence>
<dbReference type="InterPro" id="IPR014710">
    <property type="entry name" value="RmlC-like_jellyroll"/>
</dbReference>
<accession>A0A9P7MME4</accession>
<dbReference type="InterPro" id="IPR009327">
    <property type="entry name" value="Cupin_DUF985"/>
</dbReference>
<dbReference type="CDD" id="cd06121">
    <property type="entry name" value="cupin_YML079wp"/>
    <property type="match status" value="1"/>
</dbReference>
<dbReference type="AlphaFoldDB" id="A0A9P7MME4"/>
<dbReference type="Pfam" id="PF06172">
    <property type="entry name" value="Cupin_5"/>
    <property type="match status" value="1"/>
</dbReference>
<protein>
    <recommendedName>
        <fullName evidence="1">DUF985 domain-containing protein</fullName>
    </recommendedName>
</protein>
<comment type="caution">
    <text evidence="2">The sequence shown here is derived from an EMBL/GenBank/DDBJ whole genome shotgun (WGS) entry which is preliminary data.</text>
</comment>
<dbReference type="InterPro" id="IPR039935">
    <property type="entry name" value="YML079W-like"/>
</dbReference>
<dbReference type="OrthoDB" id="6614653at2759"/>
<dbReference type="Gene3D" id="2.60.120.10">
    <property type="entry name" value="Jelly Rolls"/>
    <property type="match status" value="1"/>
</dbReference>
<organism evidence="2 3">
    <name type="scientific">Claviceps arundinis</name>
    <dbReference type="NCBI Taxonomy" id="1623583"/>
    <lineage>
        <taxon>Eukaryota</taxon>
        <taxon>Fungi</taxon>
        <taxon>Dikarya</taxon>
        <taxon>Ascomycota</taxon>
        <taxon>Pezizomycotina</taxon>
        <taxon>Sordariomycetes</taxon>
        <taxon>Hypocreomycetidae</taxon>
        <taxon>Hypocreales</taxon>
        <taxon>Clavicipitaceae</taxon>
        <taxon>Claviceps</taxon>
    </lineage>
</organism>
<dbReference type="SUPFAM" id="SSF51182">
    <property type="entry name" value="RmlC-like cupins"/>
    <property type="match status" value="1"/>
</dbReference>
<gene>
    <name evidence="2" type="ORF">E4U56_003897</name>
</gene>